<dbReference type="GO" id="GO:0004000">
    <property type="term" value="F:adenosine deaminase activity"/>
    <property type="evidence" value="ECO:0007669"/>
    <property type="project" value="TreeGrafter"/>
</dbReference>
<comment type="cofactor">
    <cofactor evidence="1">
        <name>Zn(2+)</name>
        <dbReference type="ChEBI" id="CHEBI:29105"/>
    </cofactor>
</comment>
<dbReference type="GO" id="GO:0006154">
    <property type="term" value="P:adenosine catabolic process"/>
    <property type="evidence" value="ECO:0007669"/>
    <property type="project" value="TreeGrafter"/>
</dbReference>
<evidence type="ECO:0000256" key="1">
    <source>
        <dbReference type="ARBA" id="ARBA00001947"/>
    </source>
</evidence>
<dbReference type="GO" id="GO:0043103">
    <property type="term" value="P:hypoxanthine salvage"/>
    <property type="evidence" value="ECO:0007669"/>
    <property type="project" value="TreeGrafter"/>
</dbReference>
<evidence type="ECO:0000313" key="8">
    <source>
        <dbReference type="EMBL" id="CAB4928878.1"/>
    </source>
</evidence>
<proteinExistence type="inferred from homology"/>
<evidence type="ECO:0000259" key="7">
    <source>
        <dbReference type="Pfam" id="PF00962"/>
    </source>
</evidence>
<dbReference type="Pfam" id="PF00962">
    <property type="entry name" value="A_deaminase"/>
    <property type="match status" value="1"/>
</dbReference>
<evidence type="ECO:0000256" key="4">
    <source>
        <dbReference type="ARBA" id="ARBA00022723"/>
    </source>
</evidence>
<dbReference type="Gene3D" id="3.20.20.140">
    <property type="entry name" value="Metal-dependent hydrolases"/>
    <property type="match status" value="1"/>
</dbReference>
<dbReference type="EC" id="3.5.4.4" evidence="3"/>
<keyword evidence="4" id="KW-0479">Metal-binding</keyword>
<feature type="domain" description="Adenosine deaminase" evidence="7">
    <location>
        <begin position="23"/>
        <end position="353"/>
    </location>
</feature>
<sequence length="361" mass="37880">MRPPGSVPGMPAPLTQETLVRAPKVLLHDHLDGGLRPQTVLELADAIGYTGLPADDAESLGAWFRQAADSGSLVRYLETFAHTVAVMQTPEAVQRVARECALDLAADGVVHAEVRMAPELLTAMPIEAAVEAMLDGYAAGAREAGTIGVGALLCAMRQADRWDEVAGLVVRYRDAGVVGFDLAGPEIGFPADRHPSAIAALDAAGAHRTIHAGEADGVESIRGALDGARAERLGHGVRIADEVPEDGGPLGPLAQRVLDEQVTLEVAPSSNVQTGAYSSLARHPVGRLHRLGFAVTLNTDNRLMSGVSVSSEFAAVVQAHGWTRDDVQTVTERAVAAAFLDDADRARLLARVREGYAALPG</sequence>
<dbReference type="NCBIfam" id="NF006847">
    <property type="entry name" value="PRK09358.1-2"/>
    <property type="match status" value="1"/>
</dbReference>
<gene>
    <name evidence="8" type="ORF">UFOPK3609_01825</name>
</gene>
<dbReference type="EMBL" id="CAFBMQ010000338">
    <property type="protein sequence ID" value="CAB4928878.1"/>
    <property type="molecule type" value="Genomic_DNA"/>
</dbReference>
<dbReference type="GO" id="GO:0046872">
    <property type="term" value="F:metal ion binding"/>
    <property type="evidence" value="ECO:0007669"/>
    <property type="project" value="UniProtKB-KW"/>
</dbReference>
<dbReference type="AlphaFoldDB" id="A0A6J7ICH5"/>
<keyword evidence="6" id="KW-0862">Zinc</keyword>
<protein>
    <recommendedName>
        <fullName evidence="3">adenosine deaminase</fullName>
        <ecNumber evidence="3">3.5.4.4</ecNumber>
    </recommendedName>
</protein>
<dbReference type="GO" id="GO:0046103">
    <property type="term" value="P:inosine biosynthetic process"/>
    <property type="evidence" value="ECO:0007669"/>
    <property type="project" value="TreeGrafter"/>
</dbReference>
<organism evidence="8">
    <name type="scientific">freshwater metagenome</name>
    <dbReference type="NCBI Taxonomy" id="449393"/>
    <lineage>
        <taxon>unclassified sequences</taxon>
        <taxon>metagenomes</taxon>
        <taxon>ecological metagenomes</taxon>
    </lineage>
</organism>
<dbReference type="InterPro" id="IPR006330">
    <property type="entry name" value="Ado/ade_deaminase"/>
</dbReference>
<dbReference type="PANTHER" id="PTHR11409:SF43">
    <property type="entry name" value="ADENOSINE DEAMINASE"/>
    <property type="match status" value="1"/>
</dbReference>
<evidence type="ECO:0000256" key="3">
    <source>
        <dbReference type="ARBA" id="ARBA00012784"/>
    </source>
</evidence>
<evidence type="ECO:0000256" key="5">
    <source>
        <dbReference type="ARBA" id="ARBA00022801"/>
    </source>
</evidence>
<comment type="similarity">
    <text evidence="2">Belongs to the metallo-dependent hydrolases superfamily. Adenosine and AMP deaminases family.</text>
</comment>
<evidence type="ECO:0000256" key="6">
    <source>
        <dbReference type="ARBA" id="ARBA00022833"/>
    </source>
</evidence>
<name>A0A6J7ICH5_9ZZZZ</name>
<dbReference type="NCBIfam" id="TIGR01430">
    <property type="entry name" value="aden_deam"/>
    <property type="match status" value="1"/>
</dbReference>
<reference evidence="8" key="1">
    <citation type="submission" date="2020-05" db="EMBL/GenBank/DDBJ databases">
        <authorList>
            <person name="Chiriac C."/>
            <person name="Salcher M."/>
            <person name="Ghai R."/>
            <person name="Kavagutti S V."/>
        </authorList>
    </citation>
    <scope>NUCLEOTIDE SEQUENCE</scope>
</reference>
<dbReference type="PANTHER" id="PTHR11409">
    <property type="entry name" value="ADENOSINE DEAMINASE"/>
    <property type="match status" value="1"/>
</dbReference>
<accession>A0A6J7ICH5</accession>
<dbReference type="InterPro" id="IPR001365">
    <property type="entry name" value="A_deaminase_dom"/>
</dbReference>
<keyword evidence="5" id="KW-0378">Hydrolase</keyword>
<dbReference type="InterPro" id="IPR032466">
    <property type="entry name" value="Metal_Hydrolase"/>
</dbReference>
<evidence type="ECO:0000256" key="2">
    <source>
        <dbReference type="ARBA" id="ARBA00006676"/>
    </source>
</evidence>
<dbReference type="SUPFAM" id="SSF51556">
    <property type="entry name" value="Metallo-dependent hydrolases"/>
    <property type="match status" value="1"/>
</dbReference>
<dbReference type="GO" id="GO:0005829">
    <property type="term" value="C:cytosol"/>
    <property type="evidence" value="ECO:0007669"/>
    <property type="project" value="TreeGrafter"/>
</dbReference>